<dbReference type="AlphaFoldDB" id="A0A376MX12"/>
<protein>
    <submittedName>
        <fullName evidence="1">TonB-dependent receptor</fullName>
    </submittedName>
</protein>
<dbReference type="Proteomes" id="UP000254817">
    <property type="component" value="Unassembled WGS sequence"/>
</dbReference>
<name>A0A376MX12_ECOLX</name>
<reference evidence="1 2" key="1">
    <citation type="submission" date="2018-06" db="EMBL/GenBank/DDBJ databases">
        <authorList>
            <consortium name="Pathogen Informatics"/>
            <person name="Doyle S."/>
        </authorList>
    </citation>
    <scope>NUCLEOTIDE SEQUENCE [LARGE SCALE GENOMIC DNA]</scope>
    <source>
        <strain evidence="1 2">NCTC11112</strain>
    </source>
</reference>
<dbReference type="EMBL" id="UGAW01000001">
    <property type="protein sequence ID" value="STG54942.1"/>
    <property type="molecule type" value="Genomic_DNA"/>
</dbReference>
<gene>
    <name evidence="1" type="ORF">NCTC11112_05549</name>
</gene>
<accession>A0A376MX12</accession>
<keyword evidence="1" id="KW-0675">Receptor</keyword>
<sequence>MTPQLNPSHAGGVITLQRHYQGIDSRWTHRGELGVPVTFTTGLNYENMSENRKGYNNFRLNSGVPEYGQKVSCAATNAI</sequence>
<evidence type="ECO:0000313" key="1">
    <source>
        <dbReference type="EMBL" id="STG54942.1"/>
    </source>
</evidence>
<evidence type="ECO:0000313" key="2">
    <source>
        <dbReference type="Proteomes" id="UP000254817"/>
    </source>
</evidence>
<organism evidence="1 2">
    <name type="scientific">Escherichia coli</name>
    <dbReference type="NCBI Taxonomy" id="562"/>
    <lineage>
        <taxon>Bacteria</taxon>
        <taxon>Pseudomonadati</taxon>
        <taxon>Pseudomonadota</taxon>
        <taxon>Gammaproteobacteria</taxon>
        <taxon>Enterobacterales</taxon>
        <taxon>Enterobacteriaceae</taxon>
        <taxon>Escherichia</taxon>
    </lineage>
</organism>
<proteinExistence type="predicted"/>